<name>A0A7K1Y0A4_9SPHI</name>
<evidence type="ECO:0000259" key="3">
    <source>
        <dbReference type="Pfam" id="PF17829"/>
    </source>
</evidence>
<organism evidence="4 5">
    <name type="scientific">Hufsiella ginkgonis</name>
    <dbReference type="NCBI Taxonomy" id="2695274"/>
    <lineage>
        <taxon>Bacteria</taxon>
        <taxon>Pseudomonadati</taxon>
        <taxon>Bacteroidota</taxon>
        <taxon>Sphingobacteriia</taxon>
        <taxon>Sphingobacteriales</taxon>
        <taxon>Sphingobacteriaceae</taxon>
        <taxon>Hufsiella</taxon>
    </lineage>
</organism>
<dbReference type="Gene3D" id="3.20.20.520">
    <property type="entry name" value="Glycosyl hydrolase family 115"/>
    <property type="match status" value="1"/>
</dbReference>
<dbReference type="RefSeq" id="WP_160907686.1">
    <property type="nucleotide sequence ID" value="NZ_WVHS01000003.1"/>
</dbReference>
<dbReference type="EMBL" id="WVHS01000003">
    <property type="protein sequence ID" value="MXV16711.1"/>
    <property type="molecule type" value="Genomic_DNA"/>
</dbReference>
<reference evidence="4 5" key="1">
    <citation type="submission" date="2019-11" db="EMBL/GenBank/DDBJ databases">
        <title>Pedobacter sp. HMF7056 Genome sequencing and assembly.</title>
        <authorList>
            <person name="Kang H."/>
            <person name="Kim H."/>
            <person name="Joh K."/>
        </authorList>
    </citation>
    <scope>NUCLEOTIDE SEQUENCE [LARGE SCALE GENOMIC DNA]</scope>
    <source>
        <strain evidence="4 5">HMF7056</strain>
    </source>
</reference>
<feature type="chain" id="PRO_5029894632" evidence="2">
    <location>
        <begin position="27"/>
        <end position="953"/>
    </location>
</feature>
<dbReference type="InterPro" id="IPR029018">
    <property type="entry name" value="Hex-like_dom2"/>
</dbReference>
<dbReference type="PANTHER" id="PTHR37842:SF2">
    <property type="entry name" value="GYLCOSYL HYDROLASE 115 C-TERMINAL DOMAIN-CONTAINING PROTEIN"/>
    <property type="match status" value="1"/>
</dbReference>
<dbReference type="InterPro" id="IPR042301">
    <property type="entry name" value="GH115_sf"/>
</dbReference>
<evidence type="ECO:0000313" key="5">
    <source>
        <dbReference type="Proteomes" id="UP000451233"/>
    </source>
</evidence>
<dbReference type="InterPro" id="IPR041437">
    <property type="entry name" value="GH115_C"/>
</dbReference>
<dbReference type="AlphaFoldDB" id="A0A7K1Y0A4"/>
<dbReference type="GO" id="GO:0005975">
    <property type="term" value="P:carbohydrate metabolic process"/>
    <property type="evidence" value="ECO:0007669"/>
    <property type="project" value="UniProtKB-ARBA"/>
</dbReference>
<feature type="signal peptide" evidence="2">
    <location>
        <begin position="1"/>
        <end position="26"/>
    </location>
</feature>
<keyword evidence="5" id="KW-1185">Reference proteome</keyword>
<keyword evidence="1 4" id="KW-0378">Hydrolase</keyword>
<sequence>MILRRLIKTAVSCLVLPAAIVLPSIARPGTIGVSGQPSAGAFPIAGKGLSASIYVDAGDFDGVKRAAADFAADIKKVSGGEATMISVPKGKTLILAGTLGKNRMIDSLIAAGKISVKDIAGTWENCLVQVVSNPFPGTEKALVIAGSDKRGTIYGLYTLSEQIGVSPWNWWADVPVKKQPGIFVNARRWILGSPAVKYRGIFLNDEAPALSGWTKDNFGGFKHEFYGKLFELILRLKGNYLWPAMWGNAFYDDDPENARLADLYGVVIGTSHHEPLMRAHVEWKRYGSGAWNYDDNAAGLAKFWTGGVKRMGNNESIVTIGMRGDGDEPMSKNANLQLLERIVDDQRKIIADVTGKPASAQPQAWALYKEVQEYYDKGMRVPDDVTLLLCDDNWGAIRKLPALDAKPRGGGYGIYYHFDYVGGPRNYKWINTNPLPRIWEQMNLAYRYNARQIWIVNVGDLKPMEFPVSFFLDYAWNPESINRDQLRQYTRSWAAKQFGGKYAEDIADLLTRYAKYNSRRKPELLNERTYSLVQSREFEQVAGDYRSLYNKAVSLKKQLPKEYHDAYYQLVLHPVAASFNLNALYLATARNQLYASQKRASANEQALLARKLFARDAEISKFYNDTLANGKWRHMMDQTHIGYFTWQEPKMNTIPRLAEITPGDTPELGVSIEGSAKTWPAGEAAVLPGFNRFSQRSYYLELFNRGRGALSFTANASSPWVKIDKKSGTLGRDQRIMVSIDWKKVPSGDQQAKILVKGSDNTALEIAVRVEDFGKNVKGFVPDNGLISIDAGSFSTRSRGMIQWELLPDHGRTGSAVCPLPAAVKTQDPLRADCPYLEYSFFSGKGDSIQVNWYLSPSLDFRNAGGLRFAVSVDGEPPHTVNINKNETEGTWEKHAGDNINIQQSRHWLKAPGNHKVKVFMVDPGIVLQKLVILESKAIDATYLGAPQSVQIN</sequence>
<evidence type="ECO:0000256" key="1">
    <source>
        <dbReference type="ARBA" id="ARBA00022801"/>
    </source>
</evidence>
<dbReference type="InterPro" id="IPR031924">
    <property type="entry name" value="GH115"/>
</dbReference>
<dbReference type="Proteomes" id="UP000451233">
    <property type="component" value="Unassembled WGS sequence"/>
</dbReference>
<dbReference type="Gene3D" id="3.30.379.10">
    <property type="entry name" value="Chitobiase/beta-hexosaminidase domain 2-like"/>
    <property type="match status" value="1"/>
</dbReference>
<proteinExistence type="predicted"/>
<dbReference type="GO" id="GO:0016787">
    <property type="term" value="F:hydrolase activity"/>
    <property type="evidence" value="ECO:0007669"/>
    <property type="project" value="UniProtKB-KW"/>
</dbReference>
<dbReference type="PANTHER" id="PTHR37842">
    <property type="match status" value="1"/>
</dbReference>
<dbReference type="Pfam" id="PF17829">
    <property type="entry name" value="GH115_C"/>
    <property type="match status" value="1"/>
</dbReference>
<keyword evidence="2" id="KW-0732">Signal</keyword>
<evidence type="ECO:0000256" key="2">
    <source>
        <dbReference type="SAM" id="SignalP"/>
    </source>
</evidence>
<dbReference type="SUPFAM" id="SSF55545">
    <property type="entry name" value="beta-N-acetylhexosaminidase-like domain"/>
    <property type="match status" value="1"/>
</dbReference>
<dbReference type="Pfam" id="PF15979">
    <property type="entry name" value="Glyco_hydro_115"/>
    <property type="match status" value="1"/>
</dbReference>
<comment type="caution">
    <text evidence="4">The sequence shown here is derived from an EMBL/GenBank/DDBJ whole genome shotgun (WGS) entry which is preliminary data.</text>
</comment>
<protein>
    <submittedName>
        <fullName evidence="4">Glycosyl hydrolase</fullName>
    </submittedName>
</protein>
<dbReference type="Gene3D" id="2.60.120.1620">
    <property type="match status" value="1"/>
</dbReference>
<dbReference type="Gene3D" id="1.20.58.2150">
    <property type="match status" value="1"/>
</dbReference>
<gene>
    <name evidence="4" type="ORF">GS398_15525</name>
</gene>
<accession>A0A7K1Y0A4</accession>
<feature type="domain" description="Gylcosyl hydrolase 115 C-terminal" evidence="3">
    <location>
        <begin position="779"/>
        <end position="947"/>
    </location>
</feature>
<evidence type="ECO:0000313" key="4">
    <source>
        <dbReference type="EMBL" id="MXV16711.1"/>
    </source>
</evidence>